<dbReference type="GO" id="GO:0050518">
    <property type="term" value="F:2-C-methyl-D-erythritol 4-phosphate cytidylyltransferase activity"/>
    <property type="evidence" value="ECO:0007669"/>
    <property type="project" value="UniProtKB-EC"/>
</dbReference>
<dbReference type="PANTHER" id="PTHR32125">
    <property type="entry name" value="2-C-METHYL-D-ERYTHRITOL 4-PHOSPHATE CYTIDYLYLTRANSFERASE, CHLOROPLASTIC"/>
    <property type="match status" value="1"/>
</dbReference>
<dbReference type="InterPro" id="IPR029044">
    <property type="entry name" value="Nucleotide-diphossugar_trans"/>
</dbReference>
<organism evidence="4 5">
    <name type="scientific">Shiella aurantiaca</name>
    <dbReference type="NCBI Taxonomy" id="3058365"/>
    <lineage>
        <taxon>Bacteria</taxon>
        <taxon>Pseudomonadati</taxon>
        <taxon>Bacteroidota</taxon>
        <taxon>Cytophagia</taxon>
        <taxon>Cytophagales</taxon>
        <taxon>Shiellaceae</taxon>
        <taxon>Shiella</taxon>
    </lineage>
</organism>
<keyword evidence="3" id="KW-0414">Isoprene biosynthesis</keyword>
<dbReference type="EMBL" id="JAUHJS010000002">
    <property type="protein sequence ID" value="MDN4164841.1"/>
    <property type="molecule type" value="Genomic_DNA"/>
</dbReference>
<evidence type="ECO:0000313" key="4">
    <source>
        <dbReference type="EMBL" id="MDN4164841.1"/>
    </source>
</evidence>
<evidence type="ECO:0000256" key="2">
    <source>
        <dbReference type="ARBA" id="ARBA00022695"/>
    </source>
</evidence>
<comment type="function">
    <text evidence="3">Catalyzes the formation of 4-diphosphocytidyl-2-C-methyl-D-erythritol from CTP and 2-C-methyl-D-erythritol 4-phosphate (MEP).</text>
</comment>
<dbReference type="Pfam" id="PF01128">
    <property type="entry name" value="IspD"/>
    <property type="match status" value="1"/>
</dbReference>
<sequence>MHEYALIVAGGSGSRMRSEVPKQFLLLQGKPVLMHTLETFHTYSPSVEIILVLPENQLDTWSKLCQEYNFTIPHHIQRGGNTRFQSVKNGLALVINEGLVAIHDGVRPLLGQELLKKCFQEAALFGNSVAAVPAKDSLRWVEGYDNKSVERKYYWQIQTPQTFRCSVIKEAYKTEERETFTDDASVAEAAGAHIHLTTGDYRNIKITTPEDLVIADALLSKPETKTAT</sequence>
<feature type="site" description="Transition state stabilizer" evidence="3">
    <location>
        <position position="15"/>
    </location>
</feature>
<protein>
    <recommendedName>
        <fullName evidence="3">2-C-methyl-D-erythritol 4-phosphate cytidylyltransferase</fullName>
        <ecNumber evidence="3">2.7.7.60</ecNumber>
    </recommendedName>
    <alternativeName>
        <fullName evidence="3">4-diphosphocytidyl-2C-methyl-D-erythritol synthase</fullName>
    </alternativeName>
    <alternativeName>
        <fullName evidence="3">MEP cytidylyltransferase</fullName>
        <shortName evidence="3">MCT</shortName>
    </alternativeName>
</protein>
<dbReference type="HAMAP" id="MF_00108">
    <property type="entry name" value="IspD"/>
    <property type="match status" value="1"/>
</dbReference>
<gene>
    <name evidence="3" type="primary">ispD</name>
    <name evidence="4" type="ORF">QWY31_04970</name>
</gene>
<feature type="site" description="Positions MEP for the nucleophilic attack" evidence="3">
    <location>
        <position position="151"/>
    </location>
</feature>
<keyword evidence="1 3" id="KW-0808">Transferase</keyword>
<proteinExistence type="inferred from homology"/>
<dbReference type="PANTHER" id="PTHR32125:SF4">
    <property type="entry name" value="2-C-METHYL-D-ERYTHRITOL 4-PHOSPHATE CYTIDYLYLTRANSFERASE, CHLOROPLASTIC"/>
    <property type="match status" value="1"/>
</dbReference>
<dbReference type="InterPro" id="IPR001228">
    <property type="entry name" value="IspD"/>
</dbReference>
<dbReference type="InterPro" id="IPR034683">
    <property type="entry name" value="IspD/TarI"/>
</dbReference>
<dbReference type="CDD" id="cd02516">
    <property type="entry name" value="CDP-ME_synthetase"/>
    <property type="match status" value="1"/>
</dbReference>
<dbReference type="SUPFAM" id="SSF53448">
    <property type="entry name" value="Nucleotide-diphospho-sugar transferases"/>
    <property type="match status" value="1"/>
</dbReference>
<name>A0ABT8F4D5_9BACT</name>
<reference evidence="4" key="1">
    <citation type="submission" date="2023-06" db="EMBL/GenBank/DDBJ databases">
        <title>Cytophagales bacterium Strain LB-30, isolated from soil.</title>
        <authorList>
            <person name="Liu B."/>
        </authorList>
    </citation>
    <scope>NUCLEOTIDE SEQUENCE</scope>
    <source>
        <strain evidence="4">LB-30</strain>
    </source>
</reference>
<evidence type="ECO:0000313" key="5">
    <source>
        <dbReference type="Proteomes" id="UP001168552"/>
    </source>
</evidence>
<evidence type="ECO:0000256" key="3">
    <source>
        <dbReference type="HAMAP-Rule" id="MF_00108"/>
    </source>
</evidence>
<accession>A0ABT8F4D5</accession>
<feature type="site" description="Transition state stabilizer" evidence="3">
    <location>
        <position position="22"/>
    </location>
</feature>
<dbReference type="InterPro" id="IPR050088">
    <property type="entry name" value="IspD/TarI_cytidylyltransf_bact"/>
</dbReference>
<dbReference type="NCBIfam" id="NF001186">
    <property type="entry name" value="PRK00155.2-3"/>
    <property type="match status" value="1"/>
</dbReference>
<comment type="pathway">
    <text evidence="3">Isoprenoid biosynthesis; isopentenyl diphosphate biosynthesis via DXP pathway; isopentenyl diphosphate from 1-deoxy-D-xylulose 5-phosphate: step 2/6.</text>
</comment>
<comment type="caution">
    <text evidence="4">The sequence shown here is derived from an EMBL/GenBank/DDBJ whole genome shotgun (WGS) entry which is preliminary data.</text>
</comment>
<keyword evidence="2 3" id="KW-0548">Nucleotidyltransferase</keyword>
<dbReference type="NCBIfam" id="TIGR00453">
    <property type="entry name" value="ispD"/>
    <property type="match status" value="1"/>
</dbReference>
<comment type="catalytic activity">
    <reaction evidence="3">
        <text>2-C-methyl-D-erythritol 4-phosphate + CTP + H(+) = 4-CDP-2-C-methyl-D-erythritol + diphosphate</text>
        <dbReference type="Rhea" id="RHEA:13429"/>
        <dbReference type="ChEBI" id="CHEBI:15378"/>
        <dbReference type="ChEBI" id="CHEBI:33019"/>
        <dbReference type="ChEBI" id="CHEBI:37563"/>
        <dbReference type="ChEBI" id="CHEBI:57823"/>
        <dbReference type="ChEBI" id="CHEBI:58262"/>
        <dbReference type="EC" id="2.7.7.60"/>
    </reaction>
</comment>
<dbReference type="Gene3D" id="3.90.550.10">
    <property type="entry name" value="Spore Coat Polysaccharide Biosynthesis Protein SpsA, Chain A"/>
    <property type="match status" value="1"/>
</dbReference>
<dbReference type="EC" id="2.7.7.60" evidence="3"/>
<dbReference type="Proteomes" id="UP001168552">
    <property type="component" value="Unassembled WGS sequence"/>
</dbReference>
<evidence type="ECO:0000256" key="1">
    <source>
        <dbReference type="ARBA" id="ARBA00022679"/>
    </source>
</evidence>
<keyword evidence="5" id="KW-1185">Reference proteome</keyword>
<comment type="similarity">
    <text evidence="3">Belongs to the IspD/TarI cytidylyltransferase family. IspD subfamily.</text>
</comment>
<feature type="site" description="Positions MEP for the nucleophilic attack" evidence="3">
    <location>
        <position position="205"/>
    </location>
</feature>